<reference evidence="1 2" key="1">
    <citation type="journal article" date="2014" name="Am. J. Bot.">
        <title>Genome assembly and annotation for red clover (Trifolium pratense; Fabaceae).</title>
        <authorList>
            <person name="Istvanek J."/>
            <person name="Jaros M."/>
            <person name="Krenek A."/>
            <person name="Repkova J."/>
        </authorList>
    </citation>
    <scope>NUCLEOTIDE SEQUENCE [LARGE SCALE GENOMIC DNA]</scope>
    <source>
        <strain evidence="2">cv. Tatra</strain>
        <tissue evidence="1">Young leaves</tissue>
    </source>
</reference>
<protein>
    <submittedName>
        <fullName evidence="1">Uncharacterized protein</fullName>
    </submittedName>
</protein>
<accession>A0A2K3KE40</accession>
<dbReference type="EMBL" id="ASHM01167751">
    <property type="protein sequence ID" value="PNX64564.1"/>
    <property type="molecule type" value="Genomic_DNA"/>
</dbReference>
<name>A0A2K3KE40_TRIPR</name>
<comment type="caution">
    <text evidence="1">The sequence shown here is derived from an EMBL/GenBank/DDBJ whole genome shotgun (WGS) entry which is preliminary data.</text>
</comment>
<feature type="non-terminal residue" evidence="1">
    <location>
        <position position="1"/>
    </location>
</feature>
<dbReference type="Proteomes" id="UP000236291">
    <property type="component" value="Unassembled WGS sequence"/>
</dbReference>
<sequence>VVQVANTDRRTTQSRVYIVDAEVGVTRRRGGASGAKEGRQ</sequence>
<organism evidence="1 2">
    <name type="scientific">Trifolium pratense</name>
    <name type="common">Red clover</name>
    <dbReference type="NCBI Taxonomy" id="57577"/>
    <lineage>
        <taxon>Eukaryota</taxon>
        <taxon>Viridiplantae</taxon>
        <taxon>Streptophyta</taxon>
        <taxon>Embryophyta</taxon>
        <taxon>Tracheophyta</taxon>
        <taxon>Spermatophyta</taxon>
        <taxon>Magnoliopsida</taxon>
        <taxon>eudicotyledons</taxon>
        <taxon>Gunneridae</taxon>
        <taxon>Pentapetalae</taxon>
        <taxon>rosids</taxon>
        <taxon>fabids</taxon>
        <taxon>Fabales</taxon>
        <taxon>Fabaceae</taxon>
        <taxon>Papilionoideae</taxon>
        <taxon>50 kb inversion clade</taxon>
        <taxon>NPAAA clade</taxon>
        <taxon>Hologalegina</taxon>
        <taxon>IRL clade</taxon>
        <taxon>Trifolieae</taxon>
        <taxon>Trifolium</taxon>
    </lineage>
</organism>
<dbReference type="AlphaFoldDB" id="A0A2K3KE40"/>
<proteinExistence type="predicted"/>
<evidence type="ECO:0000313" key="1">
    <source>
        <dbReference type="EMBL" id="PNX64564.1"/>
    </source>
</evidence>
<gene>
    <name evidence="1" type="ORF">L195_g062177</name>
</gene>
<reference evidence="1 2" key="2">
    <citation type="journal article" date="2017" name="Front. Plant Sci.">
        <title>Gene Classification and Mining of Molecular Markers Useful in Red Clover (Trifolium pratense) Breeding.</title>
        <authorList>
            <person name="Istvanek J."/>
            <person name="Dluhosova J."/>
            <person name="Dluhos P."/>
            <person name="Patkova L."/>
            <person name="Nedelnik J."/>
            <person name="Repkova J."/>
        </authorList>
    </citation>
    <scope>NUCLEOTIDE SEQUENCE [LARGE SCALE GENOMIC DNA]</scope>
    <source>
        <strain evidence="2">cv. Tatra</strain>
        <tissue evidence="1">Young leaves</tissue>
    </source>
</reference>
<evidence type="ECO:0000313" key="2">
    <source>
        <dbReference type="Proteomes" id="UP000236291"/>
    </source>
</evidence>